<organism evidence="1 2">
    <name type="scientific">Hypoxylon rubiginosum</name>
    <dbReference type="NCBI Taxonomy" id="110542"/>
    <lineage>
        <taxon>Eukaryota</taxon>
        <taxon>Fungi</taxon>
        <taxon>Dikarya</taxon>
        <taxon>Ascomycota</taxon>
        <taxon>Pezizomycotina</taxon>
        <taxon>Sordariomycetes</taxon>
        <taxon>Xylariomycetidae</taxon>
        <taxon>Xylariales</taxon>
        <taxon>Hypoxylaceae</taxon>
        <taxon>Hypoxylon</taxon>
    </lineage>
</organism>
<reference evidence="1 2" key="1">
    <citation type="journal article" date="2022" name="New Phytol.">
        <title>Ecological generalism drives hyperdiversity of secondary metabolite gene clusters in xylarialean endophytes.</title>
        <authorList>
            <person name="Franco M.E.E."/>
            <person name="Wisecaver J.H."/>
            <person name="Arnold A.E."/>
            <person name="Ju Y.M."/>
            <person name="Slot J.C."/>
            <person name="Ahrendt S."/>
            <person name="Moore L.P."/>
            <person name="Eastman K.E."/>
            <person name="Scott K."/>
            <person name="Konkel Z."/>
            <person name="Mondo S.J."/>
            <person name="Kuo A."/>
            <person name="Hayes R.D."/>
            <person name="Haridas S."/>
            <person name="Andreopoulos B."/>
            <person name="Riley R."/>
            <person name="LaButti K."/>
            <person name="Pangilinan J."/>
            <person name="Lipzen A."/>
            <person name="Amirebrahimi M."/>
            <person name="Yan J."/>
            <person name="Adam C."/>
            <person name="Keymanesh K."/>
            <person name="Ng V."/>
            <person name="Louie K."/>
            <person name="Northen T."/>
            <person name="Drula E."/>
            <person name="Henrissat B."/>
            <person name="Hsieh H.M."/>
            <person name="Youens-Clark K."/>
            <person name="Lutzoni F."/>
            <person name="Miadlikowska J."/>
            <person name="Eastwood D.C."/>
            <person name="Hamelin R.C."/>
            <person name="Grigoriev I.V."/>
            <person name="U'Ren J.M."/>
        </authorList>
    </citation>
    <scope>NUCLEOTIDE SEQUENCE [LARGE SCALE GENOMIC DNA]</scope>
    <source>
        <strain evidence="1 2">CBS 119005</strain>
    </source>
</reference>
<comment type="caution">
    <text evidence="1">The sequence shown here is derived from an EMBL/GenBank/DDBJ whole genome shotgun (WGS) entry which is preliminary data.</text>
</comment>
<proteinExistence type="predicted"/>
<gene>
    <name evidence="1" type="ORF">F4820DRAFT_401063</name>
</gene>
<evidence type="ECO:0000313" key="1">
    <source>
        <dbReference type="EMBL" id="KAI4870998.1"/>
    </source>
</evidence>
<accession>A0ACB9ZH39</accession>
<evidence type="ECO:0000313" key="2">
    <source>
        <dbReference type="Proteomes" id="UP001497700"/>
    </source>
</evidence>
<protein>
    <submittedName>
        <fullName evidence="1">Uncharacterized protein</fullName>
    </submittedName>
</protein>
<keyword evidence="2" id="KW-1185">Reference proteome</keyword>
<dbReference type="Proteomes" id="UP001497700">
    <property type="component" value="Unassembled WGS sequence"/>
</dbReference>
<name>A0ACB9ZH39_9PEZI</name>
<sequence>MSLSHLPFELLKEIFSHLDNQDERHHADNGYPTLCALALTCRRVSDVAVNTLYADIELMFNGRDAKDVERMILLNRSCRENPSIVDRILYSKIHCSFDDAAEAYNEFLDHLAKSTSLTTLKSEFYGKWTALQALYNYRERSFAQVRHLEIGLCNIAAKEWYLPAEQATRLCELPSLEILTTYAPIGGFGTESRPTATLAKLNHLHLFASRPVSAAVLESILPRTPNMKCLQLSVPGTATEVNREVAKYASMMGYDLDEPLCPAFYGELLAPVAASLKNLVIDTVNVKYPSHDGSRIDLSRFTNVTRLELSASLFFDTGKTTASCAWSHEIGKCLPPRIERLHLLLDGDQGVFWSLGDMRTHARSKTFEELWKQRLNTDHVDWLIHLLDRKRKDAASLKFIMIAEDPVADSDQNWRIVQWHMTDHLNTTASEAGVELAMKLRVPRLFESSEFEMYEDSWEWGADGTVSYEEENEAEELEYEIEE</sequence>
<dbReference type="EMBL" id="MU393421">
    <property type="protein sequence ID" value="KAI4870998.1"/>
    <property type="molecule type" value="Genomic_DNA"/>
</dbReference>